<dbReference type="Gene3D" id="1.10.10.10">
    <property type="entry name" value="Winged helix-like DNA-binding domain superfamily/Winged helix DNA-binding domain"/>
    <property type="match status" value="1"/>
</dbReference>
<dbReference type="PROSITE" id="PS50949">
    <property type="entry name" value="HTH_GNTR"/>
    <property type="match status" value="1"/>
</dbReference>
<evidence type="ECO:0000313" key="5">
    <source>
        <dbReference type="EMBL" id="RUQ69681.1"/>
    </source>
</evidence>
<keyword evidence="3" id="KW-0804">Transcription</keyword>
<dbReference type="PRINTS" id="PR00035">
    <property type="entry name" value="HTHGNTR"/>
</dbReference>
<proteinExistence type="predicted"/>
<dbReference type="InterPro" id="IPR036388">
    <property type="entry name" value="WH-like_DNA-bd_sf"/>
</dbReference>
<evidence type="ECO:0000259" key="4">
    <source>
        <dbReference type="PROSITE" id="PS50949"/>
    </source>
</evidence>
<name>A0A433J7L8_9PROT</name>
<dbReference type="SMART" id="SM00345">
    <property type="entry name" value="HTH_GNTR"/>
    <property type="match status" value="1"/>
</dbReference>
<dbReference type="RefSeq" id="WP_126999241.1">
    <property type="nucleotide sequence ID" value="NZ_JBNPXW010000003.1"/>
</dbReference>
<evidence type="ECO:0000256" key="1">
    <source>
        <dbReference type="ARBA" id="ARBA00023015"/>
    </source>
</evidence>
<sequence>MPLPIAASLARGPRLHDVYDVLRSAILNGQLRPGEAMSETKTAAQFGVSRTPIRDAFRRLSDDGFLRIVPQVGTYVAPIQLEAVADSQFVRETLECRTIRLAAERMDLAQALVLDRHLAEQERAVAANDTDSFFASDEAMHADLIRIAGRPAVWNLIQDVKAQLDRVRCLSLQSTDWLAMIFEQHRTLIDRTRARDADGAEEAMRAHLRTVFDAIERIAATNSEYFEDDRAQPAR</sequence>
<feature type="domain" description="HTH gntR-type" evidence="4">
    <location>
        <begin position="12"/>
        <end position="79"/>
    </location>
</feature>
<dbReference type="SUPFAM" id="SSF46785">
    <property type="entry name" value="Winged helix' DNA-binding domain"/>
    <property type="match status" value="1"/>
</dbReference>
<evidence type="ECO:0000256" key="2">
    <source>
        <dbReference type="ARBA" id="ARBA00023125"/>
    </source>
</evidence>
<dbReference type="Pfam" id="PF00392">
    <property type="entry name" value="GntR"/>
    <property type="match status" value="1"/>
</dbReference>
<keyword evidence="2" id="KW-0238">DNA-binding</keyword>
<dbReference type="EMBL" id="RZIJ01000011">
    <property type="protein sequence ID" value="RUQ69681.1"/>
    <property type="molecule type" value="Genomic_DNA"/>
</dbReference>
<dbReference type="Pfam" id="PF07729">
    <property type="entry name" value="FCD"/>
    <property type="match status" value="1"/>
</dbReference>
<keyword evidence="1" id="KW-0805">Transcription regulation</keyword>
<evidence type="ECO:0000256" key="3">
    <source>
        <dbReference type="ARBA" id="ARBA00023163"/>
    </source>
</evidence>
<dbReference type="CDD" id="cd07377">
    <property type="entry name" value="WHTH_GntR"/>
    <property type="match status" value="1"/>
</dbReference>
<reference evidence="5 6" key="1">
    <citation type="submission" date="2018-12" db="EMBL/GenBank/DDBJ databases">
        <authorList>
            <person name="Yang Y."/>
        </authorList>
    </citation>
    <scope>NUCLEOTIDE SEQUENCE [LARGE SCALE GENOMIC DNA]</scope>
    <source>
        <strain evidence="5 6">GSF71</strain>
    </source>
</reference>
<protein>
    <submittedName>
        <fullName evidence="5">GntR family transcriptional regulator</fullName>
    </submittedName>
</protein>
<dbReference type="SMART" id="SM00895">
    <property type="entry name" value="FCD"/>
    <property type="match status" value="1"/>
</dbReference>
<comment type="caution">
    <text evidence="5">The sequence shown here is derived from an EMBL/GenBank/DDBJ whole genome shotgun (WGS) entry which is preliminary data.</text>
</comment>
<dbReference type="GO" id="GO:0003677">
    <property type="term" value="F:DNA binding"/>
    <property type="evidence" value="ECO:0007669"/>
    <property type="project" value="UniProtKB-KW"/>
</dbReference>
<organism evidence="5 6">
    <name type="scientific">Azospirillum doebereinerae</name>
    <dbReference type="NCBI Taxonomy" id="92933"/>
    <lineage>
        <taxon>Bacteria</taxon>
        <taxon>Pseudomonadati</taxon>
        <taxon>Pseudomonadota</taxon>
        <taxon>Alphaproteobacteria</taxon>
        <taxon>Rhodospirillales</taxon>
        <taxon>Azospirillaceae</taxon>
        <taxon>Azospirillum</taxon>
    </lineage>
</organism>
<dbReference type="InterPro" id="IPR000524">
    <property type="entry name" value="Tscrpt_reg_HTH_GntR"/>
</dbReference>
<dbReference type="InterPro" id="IPR011711">
    <property type="entry name" value="GntR_C"/>
</dbReference>
<gene>
    <name evidence="5" type="ORF">EJ913_15030</name>
</gene>
<dbReference type="AlphaFoldDB" id="A0A433J7L8"/>
<evidence type="ECO:0000313" key="6">
    <source>
        <dbReference type="Proteomes" id="UP000280346"/>
    </source>
</evidence>
<dbReference type="SUPFAM" id="SSF48008">
    <property type="entry name" value="GntR ligand-binding domain-like"/>
    <property type="match status" value="1"/>
</dbReference>
<dbReference type="InterPro" id="IPR008920">
    <property type="entry name" value="TF_FadR/GntR_C"/>
</dbReference>
<dbReference type="GO" id="GO:0003700">
    <property type="term" value="F:DNA-binding transcription factor activity"/>
    <property type="evidence" value="ECO:0007669"/>
    <property type="project" value="InterPro"/>
</dbReference>
<dbReference type="InterPro" id="IPR036390">
    <property type="entry name" value="WH_DNA-bd_sf"/>
</dbReference>
<dbReference type="OrthoDB" id="9788098at2"/>
<dbReference type="Gene3D" id="1.20.120.530">
    <property type="entry name" value="GntR ligand-binding domain-like"/>
    <property type="match status" value="1"/>
</dbReference>
<dbReference type="PANTHER" id="PTHR43537:SF5">
    <property type="entry name" value="UXU OPERON TRANSCRIPTIONAL REGULATOR"/>
    <property type="match status" value="1"/>
</dbReference>
<keyword evidence="6" id="KW-1185">Reference proteome</keyword>
<accession>A0A433J7L8</accession>
<dbReference type="PANTHER" id="PTHR43537">
    <property type="entry name" value="TRANSCRIPTIONAL REGULATOR, GNTR FAMILY"/>
    <property type="match status" value="1"/>
</dbReference>
<dbReference type="Proteomes" id="UP000280346">
    <property type="component" value="Unassembled WGS sequence"/>
</dbReference>